<dbReference type="Pfam" id="PF04264">
    <property type="entry name" value="YceI"/>
    <property type="match status" value="1"/>
</dbReference>
<dbReference type="Proteomes" id="UP000295270">
    <property type="component" value="Unassembled WGS sequence"/>
</dbReference>
<dbReference type="Gene3D" id="2.40.128.110">
    <property type="entry name" value="Lipid/polyisoprenoid-binding, YceI-like"/>
    <property type="match status" value="1"/>
</dbReference>
<sequence>MKTIKSILWAIVITLSLQVNAQRRYSVAKSTFEVAGTSNIHDWVMRSTEGTGSAIFTVTDSKLTDIKNLTITLLAESIKSSKTSMDDVAYEALDTKTYKNIRYVLKAAEKLNETTWLLTGTYTIAGVSKDYKTQIKITTNDNGTFTLQGSNRMTFLDFEMTPPTAALGVVKAGKELTVLFHITLTDYAKNENVLVIK</sequence>
<keyword evidence="5" id="KW-1185">Reference proteome</keyword>
<dbReference type="EMBL" id="SLWA01000010">
    <property type="protein sequence ID" value="TCN52583.1"/>
    <property type="molecule type" value="Genomic_DNA"/>
</dbReference>
<dbReference type="Proteomes" id="UP000298340">
    <property type="component" value="Unassembled WGS sequence"/>
</dbReference>
<evidence type="ECO:0000313" key="3">
    <source>
        <dbReference type="EMBL" id="TCN52583.1"/>
    </source>
</evidence>
<evidence type="ECO:0000313" key="5">
    <source>
        <dbReference type="Proteomes" id="UP000295270"/>
    </source>
</evidence>
<name>A0A4Y7UGF9_9FLAO</name>
<reference evidence="4 6" key="2">
    <citation type="journal article" date="2018" name="Syst. Appl. Microbiol.">
        <title>Flavobacterium circumlabens sp. nov. and Flavobacterium cupreum sp. nov., two psychrotrophic species isolated from Antarctic environmental samples.</title>
        <authorList>
            <person name="Kralova S."/>
            <person name="Busse H.J."/>
            <person name="Svec P."/>
            <person name="Maslanova I."/>
            <person name="Stankova E."/>
            <person name="Bartak M."/>
            <person name="Sedlacek I."/>
        </authorList>
    </citation>
    <scope>NUCLEOTIDE SEQUENCE [LARGE SCALE GENOMIC DNA]</scope>
    <source>
        <strain evidence="4 6">CCM 8828</strain>
    </source>
</reference>
<reference evidence="3" key="3">
    <citation type="submission" date="2019-03" db="EMBL/GenBank/DDBJ databases">
        <authorList>
            <person name="Whitman W."/>
            <person name="Huntemann M."/>
            <person name="Clum A."/>
            <person name="Pillay M."/>
            <person name="Palaniappan K."/>
            <person name="Varghese N."/>
            <person name="Mikhailova N."/>
            <person name="Stamatis D."/>
            <person name="Reddy T."/>
            <person name="Daum C."/>
            <person name="Shapiro N."/>
            <person name="Ivanova N."/>
            <person name="Kyrpides N."/>
            <person name="Woyke T."/>
        </authorList>
    </citation>
    <scope>NUCLEOTIDE SEQUENCE</scope>
    <source>
        <strain evidence="3">P5626</strain>
    </source>
</reference>
<dbReference type="SUPFAM" id="SSF101874">
    <property type="entry name" value="YceI-like"/>
    <property type="match status" value="1"/>
</dbReference>
<dbReference type="AlphaFoldDB" id="A0A4Y7UGF9"/>
<dbReference type="SMART" id="SM00867">
    <property type="entry name" value="YceI"/>
    <property type="match status" value="1"/>
</dbReference>
<feature type="signal peptide" evidence="1">
    <location>
        <begin position="1"/>
        <end position="21"/>
    </location>
</feature>
<evidence type="ECO:0000256" key="1">
    <source>
        <dbReference type="SAM" id="SignalP"/>
    </source>
</evidence>
<reference evidence="3 5" key="1">
    <citation type="journal article" date="2015" name="Stand. Genomic Sci.">
        <title>Genomic Encyclopedia of Bacterial and Archaeal Type Strains, Phase III: the genomes of soil and plant-associated and newly described type strains.</title>
        <authorList>
            <person name="Whitman W.B."/>
            <person name="Woyke T."/>
            <person name="Klenk H.P."/>
            <person name="Zhou Y."/>
            <person name="Lilburn T.G."/>
            <person name="Beck B.J."/>
            <person name="De Vos P."/>
            <person name="Vandamme P."/>
            <person name="Eisen J.A."/>
            <person name="Garrity G."/>
            <person name="Hugenholtz P."/>
            <person name="Kyrpides N.C."/>
        </authorList>
    </citation>
    <scope>NUCLEOTIDE SEQUENCE [LARGE SCALE GENOMIC DNA]</scope>
    <source>
        <strain evidence="3 5">P5626</strain>
    </source>
</reference>
<evidence type="ECO:0000313" key="6">
    <source>
        <dbReference type="Proteomes" id="UP000298340"/>
    </source>
</evidence>
<gene>
    <name evidence="4" type="ORF">D0809_00600</name>
    <name evidence="3" type="ORF">EV142_110123</name>
</gene>
<dbReference type="OrthoDB" id="9794147at2"/>
<proteinExistence type="predicted"/>
<protein>
    <submittedName>
        <fullName evidence="4">YceI family protein</fullName>
    </submittedName>
    <submittedName>
        <fullName evidence="3">YceI-like domain-containing protein</fullName>
    </submittedName>
</protein>
<feature type="domain" description="Lipid/polyisoprenoid-binding YceI-like" evidence="2">
    <location>
        <begin position="24"/>
        <end position="185"/>
    </location>
</feature>
<dbReference type="RefSeq" id="WP_132037719.1">
    <property type="nucleotide sequence ID" value="NZ_QWDN01000001.1"/>
</dbReference>
<evidence type="ECO:0000313" key="4">
    <source>
        <dbReference type="EMBL" id="TEB45543.1"/>
    </source>
</evidence>
<feature type="chain" id="PRO_5043204644" evidence="1">
    <location>
        <begin position="22"/>
        <end position="197"/>
    </location>
</feature>
<keyword evidence="1" id="KW-0732">Signal</keyword>
<dbReference type="EMBL" id="QWDN01000001">
    <property type="protein sequence ID" value="TEB45543.1"/>
    <property type="molecule type" value="Genomic_DNA"/>
</dbReference>
<accession>A0A4Y7UGF9</accession>
<comment type="caution">
    <text evidence="4">The sequence shown here is derived from an EMBL/GenBank/DDBJ whole genome shotgun (WGS) entry which is preliminary data.</text>
</comment>
<dbReference type="InterPro" id="IPR036761">
    <property type="entry name" value="TTHA0802/YceI-like_sf"/>
</dbReference>
<dbReference type="InterPro" id="IPR007372">
    <property type="entry name" value="Lipid/polyisoprenoid-bd_YceI"/>
</dbReference>
<organism evidence="4 6">
    <name type="scientific">Flavobacterium circumlabens</name>
    <dbReference type="NCBI Taxonomy" id="2133765"/>
    <lineage>
        <taxon>Bacteria</taxon>
        <taxon>Pseudomonadati</taxon>
        <taxon>Bacteroidota</taxon>
        <taxon>Flavobacteriia</taxon>
        <taxon>Flavobacteriales</taxon>
        <taxon>Flavobacteriaceae</taxon>
        <taxon>Flavobacterium</taxon>
    </lineage>
</organism>
<evidence type="ECO:0000259" key="2">
    <source>
        <dbReference type="SMART" id="SM00867"/>
    </source>
</evidence>